<accession>M7N6Y3</accession>
<proteinExistence type="predicted"/>
<evidence type="ECO:0000259" key="8">
    <source>
        <dbReference type="PROSITE" id="PS50112"/>
    </source>
</evidence>
<dbReference type="SMART" id="SM00387">
    <property type="entry name" value="HATPase_c"/>
    <property type="match status" value="1"/>
</dbReference>
<dbReference type="Proteomes" id="UP000011910">
    <property type="component" value="Unassembled WGS sequence"/>
</dbReference>
<dbReference type="Pfam" id="PF02518">
    <property type="entry name" value="HATPase_c"/>
    <property type="match status" value="1"/>
</dbReference>
<feature type="domain" description="PAS" evidence="8">
    <location>
        <begin position="85"/>
        <end position="142"/>
    </location>
</feature>
<keyword evidence="5" id="KW-0418">Kinase</keyword>
<dbReference type="SMART" id="SM00086">
    <property type="entry name" value="PAC"/>
    <property type="match status" value="1"/>
</dbReference>
<dbReference type="SUPFAM" id="SSF47384">
    <property type="entry name" value="Homodimeric domain of signal transducing histidine kinase"/>
    <property type="match status" value="1"/>
</dbReference>
<keyword evidence="6" id="KW-1133">Transmembrane helix</keyword>
<dbReference type="STRING" id="1279009.ADICEAN_01845"/>
<feature type="domain" description="Histidine kinase" evidence="7">
    <location>
        <begin position="346"/>
        <end position="558"/>
    </location>
</feature>
<feature type="domain" description="PAC" evidence="9">
    <location>
        <begin position="283"/>
        <end position="335"/>
    </location>
</feature>
<evidence type="ECO:0000256" key="3">
    <source>
        <dbReference type="ARBA" id="ARBA00022553"/>
    </source>
</evidence>
<protein>
    <recommendedName>
        <fullName evidence="2">histidine kinase</fullName>
        <ecNumber evidence="2">2.7.13.3</ecNumber>
    </recommendedName>
</protein>
<dbReference type="PROSITE" id="PS50113">
    <property type="entry name" value="PAC"/>
    <property type="match status" value="1"/>
</dbReference>
<dbReference type="SUPFAM" id="SSF55785">
    <property type="entry name" value="PYP-like sensor domain (PAS domain)"/>
    <property type="match status" value="2"/>
</dbReference>
<dbReference type="PANTHER" id="PTHR43304:SF1">
    <property type="entry name" value="PAC DOMAIN-CONTAINING PROTEIN"/>
    <property type="match status" value="1"/>
</dbReference>
<dbReference type="EMBL" id="AODQ01000038">
    <property type="protein sequence ID" value="EMR02996.1"/>
    <property type="molecule type" value="Genomic_DNA"/>
</dbReference>
<dbReference type="InterPro" id="IPR003594">
    <property type="entry name" value="HATPase_dom"/>
</dbReference>
<dbReference type="InterPro" id="IPR001610">
    <property type="entry name" value="PAC"/>
</dbReference>
<dbReference type="EC" id="2.7.13.3" evidence="2"/>
<dbReference type="SMART" id="SM00091">
    <property type="entry name" value="PAS"/>
    <property type="match status" value="2"/>
</dbReference>
<dbReference type="InterPro" id="IPR052162">
    <property type="entry name" value="Sensor_kinase/Photoreceptor"/>
</dbReference>
<dbReference type="PROSITE" id="PS50109">
    <property type="entry name" value="HIS_KIN"/>
    <property type="match status" value="1"/>
</dbReference>
<evidence type="ECO:0000313" key="10">
    <source>
        <dbReference type="EMBL" id="EMR02996.1"/>
    </source>
</evidence>
<dbReference type="Gene3D" id="3.30.450.20">
    <property type="entry name" value="PAS domain"/>
    <property type="match status" value="2"/>
</dbReference>
<comment type="catalytic activity">
    <reaction evidence="1">
        <text>ATP + protein L-histidine = ADP + protein N-phospho-L-histidine.</text>
        <dbReference type="EC" id="2.7.13.3"/>
    </reaction>
</comment>
<dbReference type="InterPro" id="IPR035965">
    <property type="entry name" value="PAS-like_dom_sf"/>
</dbReference>
<name>M7N6Y3_9BACT</name>
<dbReference type="InterPro" id="IPR036890">
    <property type="entry name" value="HATPase_C_sf"/>
</dbReference>
<dbReference type="Gene3D" id="1.10.287.130">
    <property type="match status" value="1"/>
</dbReference>
<feature type="transmembrane region" description="Helical" evidence="6">
    <location>
        <begin position="50"/>
        <end position="68"/>
    </location>
</feature>
<dbReference type="OrthoDB" id="9811889at2"/>
<organism evidence="10 11">
    <name type="scientific">Cesiribacter andamanensis AMV16</name>
    <dbReference type="NCBI Taxonomy" id="1279009"/>
    <lineage>
        <taxon>Bacteria</taxon>
        <taxon>Pseudomonadati</taxon>
        <taxon>Bacteroidota</taxon>
        <taxon>Cytophagia</taxon>
        <taxon>Cytophagales</taxon>
        <taxon>Cesiribacteraceae</taxon>
        <taxon>Cesiribacter</taxon>
    </lineage>
</organism>
<sequence>MQSHRSSQHPPEGNSPLKIVVLYLLGGLLWFALSAWLLQLVPDMPLLGSAFLNLLFLLISASLLMLVLRTRHQQLRGQRLRLLADEQRYRKLYEESPQPMWICSSQEKRLLSLNDAALALFGYTMAELRMKPLQQLVYEKDQYLLNLHLQPEQHYEKAGIWRFSDDKGEIVFLDLVIHQIQFNEHTAKLVIANNLTDLIRTEEEKLRIHNELHHYKKALDRSAMLTVTDLEGNIIDINSKVSEITGWSRHELLGQNPRVLSSGHHPKHFWTTMFHSLQHGQVWRGEVRNKTKEGQPFWIDMSVVPVYDEHNQIYKYMGMAYPITDRKMAEIRSEKIHRELMTFMYKASHNLRGPVATLSGLINVAKMEVQDPITNQYIKLMGERANHLEFTLSELIAITKVKQEDLSLAAIDFQALIDDVLLSFERSIRDGGISVDVAIRTTTPFSTDEKLIRGILFYLIDNSIKFRNNQNPRIRVAVDEQSNGVLMTVADNGPGIDPEIQDRIYDMYYRGHEKSQGSGLGLYIVASIVERLCGYITLDSSIHTNSGATFRIFLPNDLYLRRNLPEKDMLPLQSEN</sequence>
<keyword evidence="3" id="KW-0597">Phosphoprotein</keyword>
<dbReference type="PANTHER" id="PTHR43304">
    <property type="entry name" value="PHYTOCHROME-LIKE PROTEIN CPH1"/>
    <property type="match status" value="1"/>
</dbReference>
<reference evidence="10 11" key="1">
    <citation type="journal article" date="2013" name="Genome Announc.">
        <title>Draft Genome Sequence of Cesiribacter andamanensis Strain AMV16T, Isolated from a Soil Sample from a Mud Volcano in the Andaman Islands, India.</title>
        <authorList>
            <person name="Shivaji S."/>
            <person name="Ara S."/>
            <person name="Begum Z."/>
            <person name="Srinivas T.N."/>
            <person name="Singh A."/>
            <person name="Kumar Pinnaka A."/>
        </authorList>
    </citation>
    <scope>NUCLEOTIDE SEQUENCE [LARGE SCALE GENOMIC DNA]</scope>
    <source>
        <strain evidence="10 11">AMV16</strain>
    </source>
</reference>
<evidence type="ECO:0000256" key="1">
    <source>
        <dbReference type="ARBA" id="ARBA00000085"/>
    </source>
</evidence>
<evidence type="ECO:0000259" key="7">
    <source>
        <dbReference type="PROSITE" id="PS50109"/>
    </source>
</evidence>
<evidence type="ECO:0000259" key="9">
    <source>
        <dbReference type="PROSITE" id="PS50113"/>
    </source>
</evidence>
<dbReference type="InterPro" id="IPR036097">
    <property type="entry name" value="HisK_dim/P_sf"/>
</dbReference>
<feature type="domain" description="PAS" evidence="8">
    <location>
        <begin position="211"/>
        <end position="267"/>
    </location>
</feature>
<dbReference type="InterPro" id="IPR000700">
    <property type="entry name" value="PAS-assoc_C"/>
</dbReference>
<dbReference type="InterPro" id="IPR005467">
    <property type="entry name" value="His_kinase_dom"/>
</dbReference>
<dbReference type="AlphaFoldDB" id="M7N6Y3"/>
<dbReference type="Pfam" id="PF13188">
    <property type="entry name" value="PAS_8"/>
    <property type="match status" value="1"/>
</dbReference>
<dbReference type="PRINTS" id="PR00344">
    <property type="entry name" value="BCTRLSENSOR"/>
</dbReference>
<dbReference type="GO" id="GO:0000155">
    <property type="term" value="F:phosphorelay sensor kinase activity"/>
    <property type="evidence" value="ECO:0007669"/>
    <property type="project" value="InterPro"/>
</dbReference>
<dbReference type="RefSeq" id="WP_009195241.1">
    <property type="nucleotide sequence ID" value="NZ_AODQ01000038.1"/>
</dbReference>
<keyword evidence="6" id="KW-0472">Membrane</keyword>
<dbReference type="NCBIfam" id="TIGR00229">
    <property type="entry name" value="sensory_box"/>
    <property type="match status" value="2"/>
</dbReference>
<dbReference type="CDD" id="cd00130">
    <property type="entry name" value="PAS"/>
    <property type="match status" value="1"/>
</dbReference>
<comment type="caution">
    <text evidence="10">The sequence shown here is derived from an EMBL/GenBank/DDBJ whole genome shotgun (WGS) entry which is preliminary data.</text>
</comment>
<gene>
    <name evidence="10" type="primary">cph1_7</name>
    <name evidence="10" type="ORF">ADICEAN_01845</name>
</gene>
<evidence type="ECO:0000256" key="6">
    <source>
        <dbReference type="SAM" id="Phobius"/>
    </source>
</evidence>
<keyword evidence="11" id="KW-1185">Reference proteome</keyword>
<keyword evidence="4 10" id="KW-0808">Transferase</keyword>
<dbReference type="InterPro" id="IPR000014">
    <property type="entry name" value="PAS"/>
</dbReference>
<feature type="transmembrane region" description="Helical" evidence="6">
    <location>
        <begin position="20"/>
        <end position="38"/>
    </location>
</feature>
<evidence type="ECO:0000313" key="11">
    <source>
        <dbReference type="Proteomes" id="UP000011910"/>
    </source>
</evidence>
<evidence type="ECO:0000256" key="4">
    <source>
        <dbReference type="ARBA" id="ARBA00022679"/>
    </source>
</evidence>
<dbReference type="PROSITE" id="PS50112">
    <property type="entry name" value="PAS"/>
    <property type="match status" value="2"/>
</dbReference>
<keyword evidence="6" id="KW-0812">Transmembrane</keyword>
<evidence type="ECO:0000256" key="5">
    <source>
        <dbReference type="ARBA" id="ARBA00022777"/>
    </source>
</evidence>
<dbReference type="Gene3D" id="3.30.565.10">
    <property type="entry name" value="Histidine kinase-like ATPase, C-terminal domain"/>
    <property type="match status" value="1"/>
</dbReference>
<dbReference type="Pfam" id="PF13426">
    <property type="entry name" value="PAS_9"/>
    <property type="match status" value="1"/>
</dbReference>
<evidence type="ECO:0000256" key="2">
    <source>
        <dbReference type="ARBA" id="ARBA00012438"/>
    </source>
</evidence>
<dbReference type="eggNOG" id="COG2202">
    <property type="taxonomic scope" value="Bacteria"/>
</dbReference>
<dbReference type="SUPFAM" id="SSF55874">
    <property type="entry name" value="ATPase domain of HSP90 chaperone/DNA topoisomerase II/histidine kinase"/>
    <property type="match status" value="1"/>
</dbReference>
<dbReference type="InterPro" id="IPR004358">
    <property type="entry name" value="Sig_transdc_His_kin-like_C"/>
</dbReference>